<dbReference type="EMBL" id="AWWV01007527">
    <property type="protein sequence ID" value="OMO96025.1"/>
    <property type="molecule type" value="Genomic_DNA"/>
</dbReference>
<evidence type="ECO:0000313" key="2">
    <source>
        <dbReference type="Proteomes" id="UP000188268"/>
    </source>
</evidence>
<accession>A0A1R3JMI4</accession>
<reference evidence="1 2" key="1">
    <citation type="submission" date="2013-09" db="EMBL/GenBank/DDBJ databases">
        <title>Corchorus capsularis genome sequencing.</title>
        <authorList>
            <person name="Alam M."/>
            <person name="Haque M.S."/>
            <person name="Islam M.S."/>
            <person name="Emdad E.M."/>
            <person name="Islam M.M."/>
            <person name="Ahmed B."/>
            <person name="Halim A."/>
            <person name="Hossen Q.M.M."/>
            <person name="Hossain M.Z."/>
            <person name="Ahmed R."/>
            <person name="Khan M.M."/>
            <person name="Islam R."/>
            <person name="Rashid M.M."/>
            <person name="Khan S.A."/>
            <person name="Rahman M.S."/>
            <person name="Alam M."/>
        </authorList>
    </citation>
    <scope>NUCLEOTIDE SEQUENCE [LARGE SCALE GENOMIC DNA]</scope>
    <source>
        <strain evidence="2">cv. CVL-1</strain>
        <tissue evidence="1">Whole seedling</tissue>
    </source>
</reference>
<keyword evidence="2" id="KW-1185">Reference proteome</keyword>
<proteinExistence type="predicted"/>
<dbReference type="Gramene" id="OMO96025">
    <property type="protein sequence ID" value="OMO96025"/>
    <property type="gene ID" value="CCACVL1_05117"/>
</dbReference>
<dbReference type="Proteomes" id="UP000188268">
    <property type="component" value="Unassembled WGS sequence"/>
</dbReference>
<dbReference type="AlphaFoldDB" id="A0A1R3JMI4"/>
<organism evidence="1 2">
    <name type="scientific">Corchorus capsularis</name>
    <name type="common">Jute</name>
    <dbReference type="NCBI Taxonomy" id="210143"/>
    <lineage>
        <taxon>Eukaryota</taxon>
        <taxon>Viridiplantae</taxon>
        <taxon>Streptophyta</taxon>
        <taxon>Embryophyta</taxon>
        <taxon>Tracheophyta</taxon>
        <taxon>Spermatophyta</taxon>
        <taxon>Magnoliopsida</taxon>
        <taxon>eudicotyledons</taxon>
        <taxon>Gunneridae</taxon>
        <taxon>Pentapetalae</taxon>
        <taxon>rosids</taxon>
        <taxon>malvids</taxon>
        <taxon>Malvales</taxon>
        <taxon>Malvaceae</taxon>
        <taxon>Grewioideae</taxon>
        <taxon>Apeibeae</taxon>
        <taxon>Corchorus</taxon>
    </lineage>
</organism>
<sequence length="37" mass="3800">MELAAASSSYDLNMESECIKKSQVTGLTGPTAGPGRV</sequence>
<comment type="caution">
    <text evidence="1">The sequence shown here is derived from an EMBL/GenBank/DDBJ whole genome shotgun (WGS) entry which is preliminary data.</text>
</comment>
<evidence type="ECO:0000313" key="1">
    <source>
        <dbReference type="EMBL" id="OMO96025.1"/>
    </source>
</evidence>
<protein>
    <submittedName>
        <fullName evidence="1">Uncharacterized protein</fullName>
    </submittedName>
</protein>
<name>A0A1R3JMI4_COCAP</name>
<gene>
    <name evidence="1" type="ORF">CCACVL1_05117</name>
</gene>